<dbReference type="Pfam" id="PF04966">
    <property type="entry name" value="OprB"/>
    <property type="match status" value="1"/>
</dbReference>
<accession>A0ABT3TB96</accession>
<proteinExistence type="inferred from homology"/>
<evidence type="ECO:0008006" key="5">
    <source>
        <dbReference type="Google" id="ProtNLM"/>
    </source>
</evidence>
<dbReference type="Gene3D" id="2.40.160.180">
    <property type="entry name" value="Carbohydrate-selective porin OprB"/>
    <property type="match status" value="1"/>
</dbReference>
<comment type="caution">
    <text evidence="3">The sequence shown here is derived from an EMBL/GenBank/DDBJ whole genome shotgun (WGS) entry which is preliminary data.</text>
</comment>
<dbReference type="InterPro" id="IPR038673">
    <property type="entry name" value="OprB_sf"/>
</dbReference>
<evidence type="ECO:0000256" key="2">
    <source>
        <dbReference type="RuleBase" id="RU363072"/>
    </source>
</evidence>
<organism evidence="3 4">
    <name type="scientific">Candidatus Litorirhabdus singularis</name>
    <dbReference type="NCBI Taxonomy" id="2518993"/>
    <lineage>
        <taxon>Bacteria</taxon>
        <taxon>Pseudomonadati</taxon>
        <taxon>Pseudomonadota</taxon>
        <taxon>Gammaproteobacteria</taxon>
        <taxon>Cellvibrionales</taxon>
        <taxon>Halieaceae</taxon>
        <taxon>Candidatus Litorirhabdus</taxon>
    </lineage>
</organism>
<evidence type="ECO:0000313" key="4">
    <source>
        <dbReference type="Proteomes" id="UP001143362"/>
    </source>
</evidence>
<dbReference type="RefSeq" id="WP_279243568.1">
    <property type="nucleotide sequence ID" value="NZ_SHNN01000001.1"/>
</dbReference>
<keyword evidence="4" id="KW-1185">Reference proteome</keyword>
<name>A0ABT3TB96_9GAMM</name>
<comment type="similarity">
    <text evidence="1 2">Belongs to the OprB family.</text>
</comment>
<gene>
    <name evidence="3" type="ORF">EYC98_01690</name>
</gene>
<evidence type="ECO:0000313" key="3">
    <source>
        <dbReference type="EMBL" id="MCX2979568.1"/>
    </source>
</evidence>
<dbReference type="EMBL" id="SHNN01000001">
    <property type="protein sequence ID" value="MCX2979568.1"/>
    <property type="molecule type" value="Genomic_DNA"/>
</dbReference>
<dbReference type="InterPro" id="IPR007049">
    <property type="entry name" value="Carb-sel_porin_OprB"/>
</dbReference>
<sequence>MLATTGAGFAAENAVSAELDDEWVLETSYKLQLTPNFTLTPDLQLLINPARDQHHNQLWIAGLRAVFTI</sequence>
<reference evidence="3" key="1">
    <citation type="submission" date="2019-02" db="EMBL/GenBank/DDBJ databases">
        <authorList>
            <person name="Li S.-H."/>
        </authorList>
    </citation>
    <scope>NUCLEOTIDE SEQUENCE</scope>
    <source>
        <strain evidence="3">IMCC14734</strain>
    </source>
</reference>
<dbReference type="Proteomes" id="UP001143362">
    <property type="component" value="Unassembled WGS sequence"/>
</dbReference>
<evidence type="ECO:0000256" key="1">
    <source>
        <dbReference type="ARBA" id="ARBA00008769"/>
    </source>
</evidence>
<protein>
    <recommendedName>
        <fullName evidence="5">Porin</fullName>
    </recommendedName>
</protein>